<evidence type="ECO:0000313" key="5">
    <source>
        <dbReference type="EMBL" id="HJD33473.1"/>
    </source>
</evidence>
<dbReference type="EMBL" id="DWUV01000057">
    <property type="protein sequence ID" value="HJD33473.1"/>
    <property type="molecule type" value="Genomic_DNA"/>
</dbReference>
<keyword evidence="3" id="KW-0786">Thiamine pyrophosphate</keyword>
<evidence type="ECO:0000259" key="4">
    <source>
        <dbReference type="Pfam" id="PF00456"/>
    </source>
</evidence>
<accession>A0A9D2R159</accession>
<comment type="similarity">
    <text evidence="2">Belongs to the transketolase family.</text>
</comment>
<dbReference type="Gene3D" id="3.40.50.970">
    <property type="match status" value="1"/>
</dbReference>
<sequence length="352" mass="38993">MRSEELAWKIRRHGIEMTHLSGGSHIGAILSVADILGVLYTDILKYDPKDPEWEDRDRMILSKGHAGASIYAALAENGFFPVEELKTHYQDGSRLSGHVSHHLPGVDFSTGSLGHGLSAAAGMAYALKKDGKAPRVFVVMGDGECDEGSVWEAALFANHFRLNNLVAVVDHNHMQSMDFCENTLELEDFGAKWRAFGWNVIEINGNSHEELKRAFAEAEEYREAAESGTAGAESVPAAAGNAGVAAHKPTVIIANTVKGYGVRFMENDILWHYRFPHDGWEYDCAVNELHRIRPEGVEDPYTPGGIRDPQLPQEGDDIGNDHTYSYTWFPGYPEKMRRAEARSGSDEKVRPV</sequence>
<comment type="cofactor">
    <cofactor evidence="1">
        <name>thiamine diphosphate</name>
        <dbReference type="ChEBI" id="CHEBI:58937"/>
    </cofactor>
</comment>
<name>A0A9D2R159_9FIRM</name>
<protein>
    <submittedName>
        <fullName evidence="5">Transketolase</fullName>
    </submittedName>
</protein>
<dbReference type="InterPro" id="IPR029061">
    <property type="entry name" value="THDP-binding"/>
</dbReference>
<dbReference type="AlphaFoldDB" id="A0A9D2R159"/>
<evidence type="ECO:0000256" key="3">
    <source>
        <dbReference type="ARBA" id="ARBA00023052"/>
    </source>
</evidence>
<evidence type="ECO:0000313" key="6">
    <source>
        <dbReference type="Proteomes" id="UP000823897"/>
    </source>
</evidence>
<dbReference type="PANTHER" id="PTHR47514:SF1">
    <property type="entry name" value="TRANSKETOLASE N-TERMINAL SECTION-RELATED"/>
    <property type="match status" value="1"/>
</dbReference>
<gene>
    <name evidence="5" type="ORF">H9911_02885</name>
</gene>
<dbReference type="CDD" id="cd02012">
    <property type="entry name" value="TPP_TK"/>
    <property type="match status" value="1"/>
</dbReference>
<proteinExistence type="inferred from homology"/>
<dbReference type="PANTHER" id="PTHR47514">
    <property type="entry name" value="TRANSKETOLASE N-TERMINAL SECTION-RELATED"/>
    <property type="match status" value="1"/>
</dbReference>
<dbReference type="InterPro" id="IPR005474">
    <property type="entry name" value="Transketolase_N"/>
</dbReference>
<feature type="domain" description="Transketolase N-terminal" evidence="4">
    <location>
        <begin position="9"/>
        <end position="221"/>
    </location>
</feature>
<dbReference type="Proteomes" id="UP000823897">
    <property type="component" value="Unassembled WGS sequence"/>
</dbReference>
<organism evidence="5 6">
    <name type="scientific">Candidatus Mediterraneibacter tabaqchaliae</name>
    <dbReference type="NCBI Taxonomy" id="2838689"/>
    <lineage>
        <taxon>Bacteria</taxon>
        <taxon>Bacillati</taxon>
        <taxon>Bacillota</taxon>
        <taxon>Clostridia</taxon>
        <taxon>Lachnospirales</taxon>
        <taxon>Lachnospiraceae</taxon>
        <taxon>Mediterraneibacter</taxon>
    </lineage>
</organism>
<evidence type="ECO:0000256" key="1">
    <source>
        <dbReference type="ARBA" id="ARBA00001964"/>
    </source>
</evidence>
<reference evidence="5" key="1">
    <citation type="journal article" date="2021" name="PeerJ">
        <title>Extensive microbial diversity within the chicken gut microbiome revealed by metagenomics and culture.</title>
        <authorList>
            <person name="Gilroy R."/>
            <person name="Ravi A."/>
            <person name="Getino M."/>
            <person name="Pursley I."/>
            <person name="Horton D.L."/>
            <person name="Alikhan N.F."/>
            <person name="Baker D."/>
            <person name="Gharbi K."/>
            <person name="Hall N."/>
            <person name="Watson M."/>
            <person name="Adriaenssens E.M."/>
            <person name="Foster-Nyarko E."/>
            <person name="Jarju S."/>
            <person name="Secka A."/>
            <person name="Antonio M."/>
            <person name="Oren A."/>
            <person name="Chaudhuri R.R."/>
            <person name="La Ragione R."/>
            <person name="Hildebrand F."/>
            <person name="Pallen M.J."/>
        </authorList>
    </citation>
    <scope>NUCLEOTIDE SEQUENCE</scope>
    <source>
        <strain evidence="5">ChiGjej3B3-11674</strain>
    </source>
</reference>
<evidence type="ECO:0000256" key="2">
    <source>
        <dbReference type="ARBA" id="ARBA00007131"/>
    </source>
</evidence>
<comment type="caution">
    <text evidence="5">The sequence shown here is derived from an EMBL/GenBank/DDBJ whole genome shotgun (WGS) entry which is preliminary data.</text>
</comment>
<dbReference type="SUPFAM" id="SSF52518">
    <property type="entry name" value="Thiamin diphosphate-binding fold (THDP-binding)"/>
    <property type="match status" value="1"/>
</dbReference>
<dbReference type="Pfam" id="PF00456">
    <property type="entry name" value="Transketolase_N"/>
    <property type="match status" value="1"/>
</dbReference>
<reference evidence="5" key="2">
    <citation type="submission" date="2021-04" db="EMBL/GenBank/DDBJ databases">
        <authorList>
            <person name="Gilroy R."/>
        </authorList>
    </citation>
    <scope>NUCLEOTIDE SEQUENCE</scope>
    <source>
        <strain evidence="5">ChiGjej3B3-11674</strain>
    </source>
</reference>